<proteinExistence type="predicted"/>
<dbReference type="Gramene" id="PNW72147">
    <property type="protein sequence ID" value="PNW72147"/>
    <property type="gene ID" value="CHLRE_16g680550v5"/>
</dbReference>
<dbReference type="EMBL" id="CM008977">
    <property type="protein sequence ID" value="PNW72147.1"/>
    <property type="molecule type" value="Genomic_DNA"/>
</dbReference>
<dbReference type="RefSeq" id="XP_042916022.1">
    <property type="nucleotide sequence ID" value="XM_043071408.1"/>
</dbReference>
<evidence type="ECO:0000313" key="2">
    <source>
        <dbReference type="Proteomes" id="UP000006906"/>
    </source>
</evidence>
<keyword evidence="2" id="KW-1185">Reference proteome</keyword>
<dbReference type="InParanoid" id="A0A2K3CV45"/>
<evidence type="ECO:0000313" key="1">
    <source>
        <dbReference type="EMBL" id="PNW72147.1"/>
    </source>
</evidence>
<protein>
    <submittedName>
        <fullName evidence="1">Uncharacterized protein</fullName>
    </submittedName>
</protein>
<dbReference type="OrthoDB" id="553965at2759"/>
<name>A0A2K3CV45_CHLRE</name>
<gene>
    <name evidence="1" type="ORF">CHLRE_16g680550v5</name>
</gene>
<organism evidence="1 2">
    <name type="scientific">Chlamydomonas reinhardtii</name>
    <name type="common">Chlamydomonas smithii</name>
    <dbReference type="NCBI Taxonomy" id="3055"/>
    <lineage>
        <taxon>Eukaryota</taxon>
        <taxon>Viridiplantae</taxon>
        <taxon>Chlorophyta</taxon>
        <taxon>core chlorophytes</taxon>
        <taxon>Chlorophyceae</taxon>
        <taxon>CS clade</taxon>
        <taxon>Chlamydomonadales</taxon>
        <taxon>Chlamydomonadaceae</taxon>
        <taxon>Chlamydomonas</taxon>
    </lineage>
</organism>
<dbReference type="GeneID" id="66056707"/>
<dbReference type="Proteomes" id="UP000006906">
    <property type="component" value="Chromosome 16"/>
</dbReference>
<sequence>MDFRGDLDFSDSATVRSVSIPGVLRMSGASFFPVDRTQVDVLIWSQGSKGTSVLQVLNSPATLGYGASTVLSPRGSCLTALLNTTFPIFDCTGAPNPDAPGWSCTGPVAGLANDFPGANNLKLWLLQGN</sequence>
<dbReference type="KEGG" id="cre:CHLRE_16g680550v5"/>
<dbReference type="AlphaFoldDB" id="A0A2K3CV45"/>
<accession>A0A2K3CV45</accession>
<reference evidence="1 2" key="1">
    <citation type="journal article" date="2007" name="Science">
        <title>The Chlamydomonas genome reveals the evolution of key animal and plant functions.</title>
        <authorList>
            <person name="Merchant S.S."/>
            <person name="Prochnik S.E."/>
            <person name="Vallon O."/>
            <person name="Harris E.H."/>
            <person name="Karpowicz S.J."/>
            <person name="Witman G.B."/>
            <person name="Terry A."/>
            <person name="Salamov A."/>
            <person name="Fritz-Laylin L.K."/>
            <person name="Marechal-Drouard L."/>
            <person name="Marshall W.F."/>
            <person name="Qu L.H."/>
            <person name="Nelson D.R."/>
            <person name="Sanderfoot A.A."/>
            <person name="Spalding M.H."/>
            <person name="Kapitonov V.V."/>
            <person name="Ren Q."/>
            <person name="Ferris P."/>
            <person name="Lindquist E."/>
            <person name="Shapiro H."/>
            <person name="Lucas S.M."/>
            <person name="Grimwood J."/>
            <person name="Schmutz J."/>
            <person name="Cardol P."/>
            <person name="Cerutti H."/>
            <person name="Chanfreau G."/>
            <person name="Chen C.L."/>
            <person name="Cognat V."/>
            <person name="Croft M.T."/>
            <person name="Dent R."/>
            <person name="Dutcher S."/>
            <person name="Fernandez E."/>
            <person name="Fukuzawa H."/>
            <person name="Gonzalez-Ballester D."/>
            <person name="Gonzalez-Halphen D."/>
            <person name="Hallmann A."/>
            <person name="Hanikenne M."/>
            <person name="Hippler M."/>
            <person name="Inwood W."/>
            <person name="Jabbari K."/>
            <person name="Kalanon M."/>
            <person name="Kuras R."/>
            <person name="Lefebvre P.A."/>
            <person name="Lemaire S.D."/>
            <person name="Lobanov A.V."/>
            <person name="Lohr M."/>
            <person name="Manuell A."/>
            <person name="Meier I."/>
            <person name="Mets L."/>
            <person name="Mittag M."/>
            <person name="Mittelmeier T."/>
            <person name="Moroney J.V."/>
            <person name="Moseley J."/>
            <person name="Napoli C."/>
            <person name="Nedelcu A.M."/>
            <person name="Niyogi K."/>
            <person name="Novoselov S.V."/>
            <person name="Paulsen I.T."/>
            <person name="Pazour G."/>
            <person name="Purton S."/>
            <person name="Ral J.P."/>
            <person name="Riano-Pachon D.M."/>
            <person name="Riekhof W."/>
            <person name="Rymarquis L."/>
            <person name="Schroda M."/>
            <person name="Stern D."/>
            <person name="Umen J."/>
            <person name="Willows R."/>
            <person name="Wilson N."/>
            <person name="Zimmer S.L."/>
            <person name="Allmer J."/>
            <person name="Balk J."/>
            <person name="Bisova K."/>
            <person name="Chen C.J."/>
            <person name="Elias M."/>
            <person name="Gendler K."/>
            <person name="Hauser C."/>
            <person name="Lamb M.R."/>
            <person name="Ledford H."/>
            <person name="Long J.C."/>
            <person name="Minagawa J."/>
            <person name="Page M.D."/>
            <person name="Pan J."/>
            <person name="Pootakham W."/>
            <person name="Roje S."/>
            <person name="Rose A."/>
            <person name="Stahlberg E."/>
            <person name="Terauchi A.M."/>
            <person name="Yang P."/>
            <person name="Ball S."/>
            <person name="Bowler C."/>
            <person name="Dieckmann C.L."/>
            <person name="Gladyshev V.N."/>
            <person name="Green P."/>
            <person name="Jorgensen R."/>
            <person name="Mayfield S."/>
            <person name="Mueller-Roeber B."/>
            <person name="Rajamani S."/>
            <person name="Sayre R.T."/>
            <person name="Brokstein P."/>
            <person name="Dubchak I."/>
            <person name="Goodstein D."/>
            <person name="Hornick L."/>
            <person name="Huang Y.W."/>
            <person name="Jhaveri J."/>
            <person name="Luo Y."/>
            <person name="Martinez D."/>
            <person name="Ngau W.C."/>
            <person name="Otillar B."/>
            <person name="Poliakov A."/>
            <person name="Porter A."/>
            <person name="Szajkowski L."/>
            <person name="Werner G."/>
            <person name="Zhou K."/>
            <person name="Grigoriev I.V."/>
            <person name="Rokhsar D.S."/>
            <person name="Grossman A.R."/>
        </authorList>
    </citation>
    <scope>NUCLEOTIDE SEQUENCE [LARGE SCALE GENOMIC DNA]</scope>
    <source>
        <strain evidence="2">CC-503</strain>
    </source>
</reference>